<dbReference type="WBParaSite" id="GPUH_0002145701-mRNA-1">
    <property type="protein sequence ID" value="GPUH_0002145701-mRNA-1"/>
    <property type="gene ID" value="GPUH_0002145701"/>
</dbReference>
<evidence type="ECO:0000313" key="6">
    <source>
        <dbReference type="WBParaSite" id="GPUH_0002145701-mRNA-1"/>
    </source>
</evidence>
<dbReference type="InterPro" id="IPR006201">
    <property type="entry name" value="Neur_channel"/>
</dbReference>
<evidence type="ECO:0000313" key="5">
    <source>
        <dbReference type="Proteomes" id="UP000271098"/>
    </source>
</evidence>
<dbReference type="Gene3D" id="2.70.170.10">
    <property type="entry name" value="Neurotransmitter-gated ion-channel ligand-binding domain"/>
    <property type="match status" value="1"/>
</dbReference>
<proteinExistence type="predicted"/>
<dbReference type="GO" id="GO:0005230">
    <property type="term" value="F:extracellular ligand-gated monoatomic ion channel activity"/>
    <property type="evidence" value="ECO:0007669"/>
    <property type="project" value="InterPro"/>
</dbReference>
<dbReference type="InterPro" id="IPR006202">
    <property type="entry name" value="Neur_chan_lig-bd"/>
</dbReference>
<dbReference type="Pfam" id="PF02931">
    <property type="entry name" value="Neur_chan_LBD"/>
    <property type="match status" value="1"/>
</dbReference>
<accession>A0A183EKD9</accession>
<name>A0A183EKD9_9BILA</name>
<dbReference type="InterPro" id="IPR018000">
    <property type="entry name" value="Neurotransmitter_ion_chnl_CS"/>
</dbReference>
<dbReference type="EMBL" id="UYRT01092578">
    <property type="protein sequence ID" value="VDN38221.1"/>
    <property type="molecule type" value="Genomic_DNA"/>
</dbReference>
<sequence>MTTSSGNVTWLFSAIFKSSCQIKVRYYPFDDQECELRFASWSHDLKEMDLKLITDKGDLSSYMNNSEFDLLDMTARKEIIIFPTDPSQQWPVIVIRIRMHRRPLFYVFNHVSYFGLYHKNSKKN</sequence>
<dbReference type="SUPFAM" id="SSF63712">
    <property type="entry name" value="Nicotinic receptor ligand binding domain-like"/>
    <property type="match status" value="1"/>
</dbReference>
<organism evidence="6">
    <name type="scientific">Gongylonema pulchrum</name>
    <dbReference type="NCBI Taxonomy" id="637853"/>
    <lineage>
        <taxon>Eukaryota</taxon>
        <taxon>Metazoa</taxon>
        <taxon>Ecdysozoa</taxon>
        <taxon>Nematoda</taxon>
        <taxon>Chromadorea</taxon>
        <taxon>Rhabditida</taxon>
        <taxon>Spirurina</taxon>
        <taxon>Spiruromorpha</taxon>
        <taxon>Spiruroidea</taxon>
        <taxon>Gongylonematidae</taxon>
        <taxon>Gongylonema</taxon>
    </lineage>
</organism>
<dbReference type="InterPro" id="IPR036734">
    <property type="entry name" value="Neur_chan_lig-bd_sf"/>
</dbReference>
<evidence type="ECO:0000256" key="1">
    <source>
        <dbReference type="ARBA" id="ARBA00004141"/>
    </source>
</evidence>
<dbReference type="GO" id="GO:0016020">
    <property type="term" value="C:membrane"/>
    <property type="evidence" value="ECO:0007669"/>
    <property type="project" value="UniProtKB-SubCell"/>
</dbReference>
<keyword evidence="5" id="KW-1185">Reference proteome</keyword>
<feature type="domain" description="Neurotransmitter-gated ion-channel ligand-binding" evidence="3">
    <location>
        <begin position="3"/>
        <end position="103"/>
    </location>
</feature>
<evidence type="ECO:0000256" key="2">
    <source>
        <dbReference type="ARBA" id="ARBA00023136"/>
    </source>
</evidence>
<keyword evidence="2" id="KW-0472">Membrane</keyword>
<reference evidence="6" key="1">
    <citation type="submission" date="2016-06" db="UniProtKB">
        <authorList>
            <consortium name="WormBaseParasite"/>
        </authorList>
    </citation>
    <scope>IDENTIFICATION</scope>
</reference>
<dbReference type="PANTHER" id="PTHR18945">
    <property type="entry name" value="NEUROTRANSMITTER GATED ION CHANNEL"/>
    <property type="match status" value="1"/>
</dbReference>
<dbReference type="AlphaFoldDB" id="A0A183EKD9"/>
<gene>
    <name evidence="4" type="ORF">GPUH_LOCUS21430</name>
</gene>
<evidence type="ECO:0000313" key="4">
    <source>
        <dbReference type="EMBL" id="VDN38221.1"/>
    </source>
</evidence>
<dbReference type="Proteomes" id="UP000271098">
    <property type="component" value="Unassembled WGS sequence"/>
</dbReference>
<reference evidence="4 5" key="2">
    <citation type="submission" date="2018-11" db="EMBL/GenBank/DDBJ databases">
        <authorList>
            <consortium name="Pathogen Informatics"/>
        </authorList>
    </citation>
    <scope>NUCLEOTIDE SEQUENCE [LARGE SCALE GENOMIC DNA]</scope>
</reference>
<dbReference type="OrthoDB" id="5975154at2759"/>
<comment type="subcellular location">
    <subcellularLocation>
        <location evidence="1">Membrane</location>
        <topology evidence="1">Multi-pass membrane protein</topology>
    </subcellularLocation>
</comment>
<dbReference type="PROSITE" id="PS00236">
    <property type="entry name" value="NEUROTR_ION_CHANNEL"/>
    <property type="match status" value="1"/>
</dbReference>
<evidence type="ECO:0000259" key="3">
    <source>
        <dbReference type="Pfam" id="PF02931"/>
    </source>
</evidence>
<dbReference type="GO" id="GO:0004888">
    <property type="term" value="F:transmembrane signaling receptor activity"/>
    <property type="evidence" value="ECO:0007669"/>
    <property type="project" value="InterPro"/>
</dbReference>
<protein>
    <submittedName>
        <fullName evidence="6">Neur_chan_LBD domain-containing protein</fullName>
    </submittedName>
</protein>